<dbReference type="OrthoDB" id="7933832at2"/>
<dbReference type="InterPro" id="IPR004358">
    <property type="entry name" value="Sig_transdc_His_kin-like_C"/>
</dbReference>
<accession>A0A516ITX2</accession>
<name>A0A516ITX2_9SPHN</name>
<dbReference type="GO" id="GO:0000160">
    <property type="term" value="P:phosphorelay signal transduction system"/>
    <property type="evidence" value="ECO:0007669"/>
    <property type="project" value="UniProtKB-KW"/>
</dbReference>
<evidence type="ECO:0000259" key="6">
    <source>
        <dbReference type="PROSITE" id="PS50109"/>
    </source>
</evidence>
<dbReference type="InterPro" id="IPR036890">
    <property type="entry name" value="HATPase_C_sf"/>
</dbReference>
<dbReference type="InterPro" id="IPR005467">
    <property type="entry name" value="His_kinase_dom"/>
</dbReference>
<reference evidence="7 8" key="1">
    <citation type="submission" date="2019-07" db="EMBL/GenBank/DDBJ databases">
        <title>Sphingomonas AE3 Genome sequencing and assembly.</title>
        <authorList>
            <person name="Kim H."/>
        </authorList>
    </citation>
    <scope>NUCLEOTIDE SEQUENCE [LARGE SCALE GENOMIC DNA]</scope>
    <source>
        <strain evidence="7 8">AE3</strain>
    </source>
</reference>
<dbReference type="PANTHER" id="PTHR43711">
    <property type="entry name" value="TWO-COMPONENT HISTIDINE KINASE"/>
    <property type="match status" value="1"/>
</dbReference>
<evidence type="ECO:0000313" key="8">
    <source>
        <dbReference type="Proteomes" id="UP000321857"/>
    </source>
</evidence>
<feature type="domain" description="Histidine kinase" evidence="6">
    <location>
        <begin position="265"/>
        <end position="472"/>
    </location>
</feature>
<dbReference type="PROSITE" id="PS50109">
    <property type="entry name" value="HIS_KIN"/>
    <property type="match status" value="1"/>
</dbReference>
<dbReference type="InterPro" id="IPR003594">
    <property type="entry name" value="HATPase_dom"/>
</dbReference>
<dbReference type="KEGG" id="sxa:FMM02_10380"/>
<dbReference type="AlphaFoldDB" id="A0A516ITX2"/>
<proteinExistence type="predicted"/>
<evidence type="ECO:0000256" key="5">
    <source>
        <dbReference type="ARBA" id="ARBA00023012"/>
    </source>
</evidence>
<dbReference type="Proteomes" id="UP000321857">
    <property type="component" value="Chromosome"/>
</dbReference>
<dbReference type="InterPro" id="IPR050736">
    <property type="entry name" value="Sensor_HK_Regulatory"/>
</dbReference>
<dbReference type="SMART" id="SM00387">
    <property type="entry name" value="HATPase_c"/>
    <property type="match status" value="1"/>
</dbReference>
<dbReference type="GO" id="GO:0004673">
    <property type="term" value="F:protein histidine kinase activity"/>
    <property type="evidence" value="ECO:0007669"/>
    <property type="project" value="UniProtKB-EC"/>
</dbReference>
<dbReference type="EMBL" id="CP041659">
    <property type="protein sequence ID" value="QDP20321.1"/>
    <property type="molecule type" value="Genomic_DNA"/>
</dbReference>
<dbReference type="CDD" id="cd00075">
    <property type="entry name" value="HATPase"/>
    <property type="match status" value="1"/>
</dbReference>
<keyword evidence="5" id="KW-0902">Two-component regulatory system</keyword>
<evidence type="ECO:0000256" key="3">
    <source>
        <dbReference type="ARBA" id="ARBA00022679"/>
    </source>
</evidence>
<dbReference type="EC" id="2.7.13.3" evidence="2"/>
<organism evidence="7 8">
    <name type="scientific">Sphingomonas xanthus</name>
    <dbReference type="NCBI Taxonomy" id="2594473"/>
    <lineage>
        <taxon>Bacteria</taxon>
        <taxon>Pseudomonadati</taxon>
        <taxon>Pseudomonadota</taxon>
        <taxon>Alphaproteobacteria</taxon>
        <taxon>Sphingomonadales</taxon>
        <taxon>Sphingomonadaceae</taxon>
        <taxon>Sphingomonas</taxon>
    </lineage>
</organism>
<protein>
    <recommendedName>
        <fullName evidence="2">histidine kinase</fullName>
        <ecNumber evidence="2">2.7.13.3</ecNumber>
    </recommendedName>
</protein>
<evidence type="ECO:0000313" key="7">
    <source>
        <dbReference type="EMBL" id="QDP20321.1"/>
    </source>
</evidence>
<gene>
    <name evidence="7" type="ORF">FMM02_10380</name>
</gene>
<sequence>MRSPSRRSTIAAAGCGSIFPTGLHGKRWNIPMASAPNDRGPVTGRVDRAGRLVSAGQPLQQLQEEAGSKIGELLAIPQLAAVARSAMKLGVPLSRSIIAAASDRDLDLWVRVDPDGEGATLTIEGWHMRPPAPPRLTLVEPDPASGAATQAMGQVLATDADLNVTAIDEGLVERFGKEKSAIVGQSVTRLFALIEDDEGGMPMVMALAGHHDFEGQSARVRGGDGSKLQLKGSAVRDGRGQFAGYEIEVGFEGDRAGGGSLFDASLDDALRSPLDRIIAAADRIVDRSEGPLRSDYAAYAGDIAAAGRHLLSVIRAMTEQKPGDADRINVAQAARDAIQLVQANAAEKNIQIEPVGSAPVAMALGDSRAAVQIIVNLLGNAVRHSPVGSTIAVIVEQAVNEVAVTIADEGPGIDPVDQQRIFERYERVGTSSEGIGLGLAISRRLARSMNGDIRLKSAPGEGARFTLVLPIA</sequence>
<comment type="catalytic activity">
    <reaction evidence="1">
        <text>ATP + protein L-histidine = ADP + protein N-phospho-L-histidine.</text>
        <dbReference type="EC" id="2.7.13.3"/>
    </reaction>
</comment>
<evidence type="ECO:0000256" key="2">
    <source>
        <dbReference type="ARBA" id="ARBA00012438"/>
    </source>
</evidence>
<keyword evidence="3" id="KW-0808">Transferase</keyword>
<evidence type="ECO:0000256" key="4">
    <source>
        <dbReference type="ARBA" id="ARBA00022777"/>
    </source>
</evidence>
<keyword evidence="4 7" id="KW-0418">Kinase</keyword>
<dbReference type="Pfam" id="PF02518">
    <property type="entry name" value="HATPase_c"/>
    <property type="match status" value="1"/>
</dbReference>
<dbReference type="Gene3D" id="3.30.565.10">
    <property type="entry name" value="Histidine kinase-like ATPase, C-terminal domain"/>
    <property type="match status" value="1"/>
</dbReference>
<evidence type="ECO:0000256" key="1">
    <source>
        <dbReference type="ARBA" id="ARBA00000085"/>
    </source>
</evidence>
<dbReference type="SUPFAM" id="SSF55874">
    <property type="entry name" value="ATPase domain of HSP90 chaperone/DNA topoisomerase II/histidine kinase"/>
    <property type="match status" value="1"/>
</dbReference>
<dbReference type="PANTHER" id="PTHR43711:SF26">
    <property type="entry name" value="SENSOR HISTIDINE KINASE RCSC"/>
    <property type="match status" value="1"/>
</dbReference>
<dbReference type="PRINTS" id="PR00344">
    <property type="entry name" value="BCTRLSENSOR"/>
</dbReference>
<keyword evidence="8" id="KW-1185">Reference proteome</keyword>